<proteinExistence type="predicted"/>
<comment type="caution">
    <text evidence="2">The sequence shown here is derived from an EMBL/GenBank/DDBJ whole genome shotgun (WGS) entry which is preliminary data.</text>
</comment>
<feature type="region of interest" description="Disordered" evidence="1">
    <location>
        <begin position="1"/>
        <end position="56"/>
    </location>
</feature>
<evidence type="ECO:0000313" key="3">
    <source>
        <dbReference type="Proteomes" id="UP001603857"/>
    </source>
</evidence>
<dbReference type="AlphaFoldDB" id="A0ABD1N749"/>
<keyword evidence="3" id="KW-1185">Reference proteome</keyword>
<gene>
    <name evidence="2" type="ORF">Fmac_005217</name>
</gene>
<feature type="compositionally biased region" description="Polar residues" evidence="1">
    <location>
        <begin position="1"/>
        <end position="11"/>
    </location>
</feature>
<evidence type="ECO:0000313" key="2">
    <source>
        <dbReference type="EMBL" id="KAL2343932.1"/>
    </source>
</evidence>
<sequence>MSALSSSSQPTNPLPSPPTEFKVLNILPSPNSSSVSSSSNEVTANKAMENEIEVEEETVDACKAEEDKDQDRTKKQEVFHDSSLWRDYLHSI</sequence>
<organism evidence="2 3">
    <name type="scientific">Flemingia macrophylla</name>
    <dbReference type="NCBI Taxonomy" id="520843"/>
    <lineage>
        <taxon>Eukaryota</taxon>
        <taxon>Viridiplantae</taxon>
        <taxon>Streptophyta</taxon>
        <taxon>Embryophyta</taxon>
        <taxon>Tracheophyta</taxon>
        <taxon>Spermatophyta</taxon>
        <taxon>Magnoliopsida</taxon>
        <taxon>eudicotyledons</taxon>
        <taxon>Gunneridae</taxon>
        <taxon>Pentapetalae</taxon>
        <taxon>rosids</taxon>
        <taxon>fabids</taxon>
        <taxon>Fabales</taxon>
        <taxon>Fabaceae</taxon>
        <taxon>Papilionoideae</taxon>
        <taxon>50 kb inversion clade</taxon>
        <taxon>NPAAA clade</taxon>
        <taxon>indigoferoid/millettioid clade</taxon>
        <taxon>Phaseoleae</taxon>
        <taxon>Flemingia</taxon>
    </lineage>
</organism>
<accession>A0ABD1N749</accession>
<dbReference type="EMBL" id="JBGMDY010000002">
    <property type="protein sequence ID" value="KAL2343932.1"/>
    <property type="molecule type" value="Genomic_DNA"/>
</dbReference>
<name>A0ABD1N749_9FABA</name>
<dbReference type="Proteomes" id="UP001603857">
    <property type="component" value="Unassembled WGS sequence"/>
</dbReference>
<evidence type="ECO:0000256" key="1">
    <source>
        <dbReference type="SAM" id="MobiDB-lite"/>
    </source>
</evidence>
<feature type="compositionally biased region" description="Low complexity" evidence="1">
    <location>
        <begin position="28"/>
        <end position="40"/>
    </location>
</feature>
<reference evidence="2 3" key="1">
    <citation type="submission" date="2024-08" db="EMBL/GenBank/DDBJ databases">
        <title>Insights into the chromosomal genome structure of Flemingia macrophylla.</title>
        <authorList>
            <person name="Ding Y."/>
            <person name="Zhao Y."/>
            <person name="Bi W."/>
            <person name="Wu M."/>
            <person name="Zhao G."/>
            <person name="Gong Y."/>
            <person name="Li W."/>
            <person name="Zhang P."/>
        </authorList>
    </citation>
    <scope>NUCLEOTIDE SEQUENCE [LARGE SCALE GENOMIC DNA]</scope>
    <source>
        <strain evidence="2">DYQJB</strain>
        <tissue evidence="2">Leaf</tissue>
    </source>
</reference>
<protein>
    <submittedName>
        <fullName evidence="2">Uncharacterized protein</fullName>
    </submittedName>
</protein>